<gene>
    <name evidence="2" type="ORF">XENOCAPTIV_021475</name>
</gene>
<feature type="non-terminal residue" evidence="2">
    <location>
        <position position="1"/>
    </location>
</feature>
<protein>
    <submittedName>
        <fullName evidence="2">Uncharacterized protein</fullName>
    </submittedName>
</protein>
<feature type="region of interest" description="Disordered" evidence="1">
    <location>
        <begin position="59"/>
        <end position="87"/>
    </location>
</feature>
<sequence length="87" mass="9460">VATDAAGLWFKAHEGGEEGAEGLLRFKGNPFVLLTLNTAKPLGTGIWYRVQSHRMGPPWDTLSRPRHLRPGGGVLRSNALISDHKSS</sequence>
<dbReference type="Proteomes" id="UP001434883">
    <property type="component" value="Unassembled WGS sequence"/>
</dbReference>
<keyword evidence="3" id="KW-1185">Reference proteome</keyword>
<evidence type="ECO:0000313" key="2">
    <source>
        <dbReference type="EMBL" id="MEQ2202339.1"/>
    </source>
</evidence>
<proteinExistence type="predicted"/>
<dbReference type="EMBL" id="JAHRIN010033656">
    <property type="protein sequence ID" value="MEQ2202339.1"/>
    <property type="molecule type" value="Genomic_DNA"/>
</dbReference>
<comment type="caution">
    <text evidence="2">The sequence shown here is derived from an EMBL/GenBank/DDBJ whole genome shotgun (WGS) entry which is preliminary data.</text>
</comment>
<evidence type="ECO:0000313" key="3">
    <source>
        <dbReference type="Proteomes" id="UP001434883"/>
    </source>
</evidence>
<name>A0ABV0R2J6_9TELE</name>
<evidence type="ECO:0000256" key="1">
    <source>
        <dbReference type="SAM" id="MobiDB-lite"/>
    </source>
</evidence>
<reference evidence="2 3" key="1">
    <citation type="submission" date="2021-06" db="EMBL/GenBank/DDBJ databases">
        <authorList>
            <person name="Palmer J.M."/>
        </authorList>
    </citation>
    <scope>NUCLEOTIDE SEQUENCE [LARGE SCALE GENOMIC DNA]</scope>
    <source>
        <strain evidence="2 3">XC_2019</strain>
        <tissue evidence="2">Muscle</tissue>
    </source>
</reference>
<accession>A0ABV0R2J6</accession>
<organism evidence="2 3">
    <name type="scientific">Xenoophorus captivus</name>
    <dbReference type="NCBI Taxonomy" id="1517983"/>
    <lineage>
        <taxon>Eukaryota</taxon>
        <taxon>Metazoa</taxon>
        <taxon>Chordata</taxon>
        <taxon>Craniata</taxon>
        <taxon>Vertebrata</taxon>
        <taxon>Euteleostomi</taxon>
        <taxon>Actinopterygii</taxon>
        <taxon>Neopterygii</taxon>
        <taxon>Teleostei</taxon>
        <taxon>Neoteleostei</taxon>
        <taxon>Acanthomorphata</taxon>
        <taxon>Ovalentaria</taxon>
        <taxon>Atherinomorphae</taxon>
        <taxon>Cyprinodontiformes</taxon>
        <taxon>Goodeidae</taxon>
        <taxon>Xenoophorus</taxon>
    </lineage>
</organism>